<name>A0ABM4UQQ2_COFAR</name>
<proteinExistence type="predicted"/>
<reference evidence="3" key="1">
    <citation type="submission" date="2025-08" db="UniProtKB">
        <authorList>
            <consortium name="RefSeq"/>
        </authorList>
    </citation>
    <scope>IDENTIFICATION</scope>
    <source>
        <tissue evidence="3">Leaves</tissue>
    </source>
</reference>
<dbReference type="Proteomes" id="UP001652660">
    <property type="component" value="Chromosome 6c"/>
</dbReference>
<gene>
    <name evidence="3" type="primary">LOC140008666</name>
</gene>
<feature type="region of interest" description="Disordered" evidence="1">
    <location>
        <begin position="163"/>
        <end position="225"/>
    </location>
</feature>
<evidence type="ECO:0000313" key="2">
    <source>
        <dbReference type="Proteomes" id="UP001652660"/>
    </source>
</evidence>
<keyword evidence="2" id="KW-1185">Reference proteome</keyword>
<sequence>MRKKWHVREKQGKAACDLVESLYTEEKNKDQKVAMYRDTDCKEGFEYESAEEGHDGEENEKDDNEDAGAKDHNENLQASDGEGGCRATDDAMNVSGQSEGEDHRNGKGTVTNNNEQTDEGPCPSSSTVTPMRTVTGVESRRPAEVNNDFLEMNKKLHANIEDQQQQELHNSHSRECGEDNCLEEQPSNPSQHENPAFDANTPRRLRSYGRNRQGKEVEQRPTRAMKKSTMLRSTEYILLAHVTVNLYEKRVAAYAWDPNKNPKILKIAEILCSHSRAKASTSGPEALDKGKKSIHEDYTMYTSPDTEEELEFQSAEKEGNDKDDDADEIDEKWFEEDEHNAAQYEENDAITRTNIETRELPELNEDVMDMENPIYTSSVVSDNISQGLQQGATMTTTEQGSNSMFEECYKIVIGKLRYV</sequence>
<accession>A0ABM4UQQ2</accession>
<feature type="region of interest" description="Disordered" evidence="1">
    <location>
        <begin position="43"/>
        <end position="130"/>
    </location>
</feature>
<dbReference type="GeneID" id="140008666"/>
<evidence type="ECO:0000256" key="1">
    <source>
        <dbReference type="SAM" id="MobiDB-lite"/>
    </source>
</evidence>
<feature type="compositionally biased region" description="Acidic residues" evidence="1">
    <location>
        <begin position="46"/>
        <end position="66"/>
    </location>
</feature>
<feature type="region of interest" description="Disordered" evidence="1">
    <location>
        <begin position="304"/>
        <end position="326"/>
    </location>
</feature>
<evidence type="ECO:0000313" key="3">
    <source>
        <dbReference type="RefSeq" id="XP_071909608.1"/>
    </source>
</evidence>
<organism evidence="2 3">
    <name type="scientific">Coffea arabica</name>
    <name type="common">Arabian coffee</name>
    <dbReference type="NCBI Taxonomy" id="13443"/>
    <lineage>
        <taxon>Eukaryota</taxon>
        <taxon>Viridiplantae</taxon>
        <taxon>Streptophyta</taxon>
        <taxon>Embryophyta</taxon>
        <taxon>Tracheophyta</taxon>
        <taxon>Spermatophyta</taxon>
        <taxon>Magnoliopsida</taxon>
        <taxon>eudicotyledons</taxon>
        <taxon>Gunneridae</taxon>
        <taxon>Pentapetalae</taxon>
        <taxon>asterids</taxon>
        <taxon>lamiids</taxon>
        <taxon>Gentianales</taxon>
        <taxon>Rubiaceae</taxon>
        <taxon>Ixoroideae</taxon>
        <taxon>Gardenieae complex</taxon>
        <taxon>Bertiereae - Coffeeae clade</taxon>
        <taxon>Coffeeae</taxon>
        <taxon>Coffea</taxon>
    </lineage>
</organism>
<protein>
    <submittedName>
        <fullName evidence="3">Uncharacterized protein</fullName>
    </submittedName>
</protein>
<dbReference type="RefSeq" id="XP_071909608.1">
    <property type="nucleotide sequence ID" value="XM_072053507.1"/>
</dbReference>